<evidence type="ECO:0000313" key="2">
    <source>
        <dbReference type="EMBL" id="KAF9529916.1"/>
    </source>
</evidence>
<dbReference type="AlphaFoldDB" id="A0A9P6EHS9"/>
<keyword evidence="1" id="KW-0472">Membrane</keyword>
<protein>
    <submittedName>
        <fullName evidence="2">Uncharacterized protein</fullName>
    </submittedName>
</protein>
<evidence type="ECO:0000313" key="3">
    <source>
        <dbReference type="Proteomes" id="UP000807306"/>
    </source>
</evidence>
<gene>
    <name evidence="2" type="ORF">CPB83DRAFT_851805</name>
</gene>
<dbReference type="EMBL" id="MU157843">
    <property type="protein sequence ID" value="KAF9529916.1"/>
    <property type="molecule type" value="Genomic_DNA"/>
</dbReference>
<keyword evidence="1" id="KW-0812">Transmembrane</keyword>
<proteinExistence type="predicted"/>
<reference evidence="2" key="1">
    <citation type="submission" date="2020-11" db="EMBL/GenBank/DDBJ databases">
        <authorList>
            <consortium name="DOE Joint Genome Institute"/>
            <person name="Ahrendt S."/>
            <person name="Riley R."/>
            <person name="Andreopoulos W."/>
            <person name="Labutti K."/>
            <person name="Pangilinan J."/>
            <person name="Ruiz-Duenas F.J."/>
            <person name="Barrasa J.M."/>
            <person name="Sanchez-Garcia M."/>
            <person name="Camarero S."/>
            <person name="Miyauchi S."/>
            <person name="Serrano A."/>
            <person name="Linde D."/>
            <person name="Babiker R."/>
            <person name="Drula E."/>
            <person name="Ayuso-Fernandez I."/>
            <person name="Pacheco R."/>
            <person name="Padilla G."/>
            <person name="Ferreira P."/>
            <person name="Barriuso J."/>
            <person name="Kellner H."/>
            <person name="Castanera R."/>
            <person name="Alfaro M."/>
            <person name="Ramirez L."/>
            <person name="Pisabarro A.G."/>
            <person name="Kuo A."/>
            <person name="Tritt A."/>
            <person name="Lipzen A."/>
            <person name="He G."/>
            <person name="Yan M."/>
            <person name="Ng V."/>
            <person name="Cullen D."/>
            <person name="Martin F."/>
            <person name="Rosso M.-N."/>
            <person name="Henrissat B."/>
            <person name="Hibbett D."/>
            <person name="Martinez A.T."/>
            <person name="Grigoriev I.V."/>
        </authorList>
    </citation>
    <scope>NUCLEOTIDE SEQUENCE</scope>
    <source>
        <strain evidence="2">CBS 506.95</strain>
    </source>
</reference>
<keyword evidence="1" id="KW-1133">Transmembrane helix</keyword>
<sequence length="99" mass="11544">MKIQTSMRLMYLLLLYYLLILVFLTSKLLQRLEWPLILGPSHRSAEPKHRSLCLNWAFGVTLMHFPAFRLVGRLRGDRTMGHQFITSSISFDCVSMLDT</sequence>
<accession>A0A9P6EHS9</accession>
<keyword evidence="3" id="KW-1185">Reference proteome</keyword>
<feature type="transmembrane region" description="Helical" evidence="1">
    <location>
        <begin position="55"/>
        <end position="72"/>
    </location>
</feature>
<organism evidence="2 3">
    <name type="scientific">Crepidotus variabilis</name>
    <dbReference type="NCBI Taxonomy" id="179855"/>
    <lineage>
        <taxon>Eukaryota</taxon>
        <taxon>Fungi</taxon>
        <taxon>Dikarya</taxon>
        <taxon>Basidiomycota</taxon>
        <taxon>Agaricomycotina</taxon>
        <taxon>Agaricomycetes</taxon>
        <taxon>Agaricomycetidae</taxon>
        <taxon>Agaricales</taxon>
        <taxon>Agaricineae</taxon>
        <taxon>Crepidotaceae</taxon>
        <taxon>Crepidotus</taxon>
    </lineage>
</organism>
<comment type="caution">
    <text evidence="2">The sequence shown here is derived from an EMBL/GenBank/DDBJ whole genome shotgun (WGS) entry which is preliminary data.</text>
</comment>
<dbReference type="Proteomes" id="UP000807306">
    <property type="component" value="Unassembled WGS sequence"/>
</dbReference>
<name>A0A9P6EHS9_9AGAR</name>
<evidence type="ECO:0000256" key="1">
    <source>
        <dbReference type="SAM" id="Phobius"/>
    </source>
</evidence>